<dbReference type="GO" id="GO:0008690">
    <property type="term" value="F:3-deoxy-manno-octulosonate cytidylyltransferase activity"/>
    <property type="evidence" value="ECO:0007669"/>
    <property type="project" value="InterPro"/>
</dbReference>
<dbReference type="NCBIfam" id="TIGR00466">
    <property type="entry name" value="kdsB"/>
    <property type="match status" value="1"/>
</dbReference>
<evidence type="ECO:0000256" key="3">
    <source>
        <dbReference type="ARBA" id="ARBA00022985"/>
    </source>
</evidence>
<proteinExistence type="predicted"/>
<dbReference type="STRING" id="1629334.Cva_00899"/>
<dbReference type="SUPFAM" id="SSF53448">
    <property type="entry name" value="Nucleotide-diphospho-sugar transferases"/>
    <property type="match status" value="1"/>
</dbReference>
<dbReference type="Pfam" id="PF02348">
    <property type="entry name" value="CTP_transf_3"/>
    <property type="match status" value="1"/>
</dbReference>
<keyword evidence="1 4" id="KW-0808">Transferase</keyword>
<evidence type="ECO:0000256" key="2">
    <source>
        <dbReference type="ARBA" id="ARBA00022695"/>
    </source>
</evidence>
<dbReference type="PANTHER" id="PTHR42866">
    <property type="entry name" value="3-DEOXY-MANNO-OCTULOSONATE CYTIDYLYLTRANSFERASE"/>
    <property type="match status" value="1"/>
</dbReference>
<dbReference type="NCBIfam" id="NF003948">
    <property type="entry name" value="PRK05450.1-1"/>
    <property type="match status" value="1"/>
</dbReference>
<evidence type="ECO:0000256" key="1">
    <source>
        <dbReference type="ARBA" id="ARBA00022679"/>
    </source>
</evidence>
<dbReference type="PANTHER" id="PTHR42866:SF2">
    <property type="entry name" value="3-DEOXY-MANNO-OCTULOSONATE CYTIDYLYLTRANSFERASE, MITOCHONDRIAL"/>
    <property type="match status" value="1"/>
</dbReference>
<dbReference type="GO" id="GO:0005829">
    <property type="term" value="C:cytosol"/>
    <property type="evidence" value="ECO:0007669"/>
    <property type="project" value="TreeGrafter"/>
</dbReference>
<dbReference type="OrthoDB" id="9815559at2"/>
<keyword evidence="5" id="KW-1185">Reference proteome</keyword>
<dbReference type="EMBL" id="BBVC01000037">
    <property type="protein sequence ID" value="GAO98251.1"/>
    <property type="molecule type" value="Genomic_DNA"/>
</dbReference>
<dbReference type="AlphaFoldDB" id="A0A0K8MCK4"/>
<gene>
    <name evidence="4" type="primary">kdsB</name>
    <name evidence="4" type="ORF">Cva_00899</name>
</gene>
<dbReference type="Proteomes" id="UP000036771">
    <property type="component" value="Unassembled WGS sequence"/>
</dbReference>
<keyword evidence="2 4" id="KW-0548">Nucleotidyltransferase</keyword>
<dbReference type="InterPro" id="IPR004528">
    <property type="entry name" value="KdsB"/>
</dbReference>
<evidence type="ECO:0000313" key="4">
    <source>
        <dbReference type="EMBL" id="GAO98251.1"/>
    </source>
</evidence>
<dbReference type="InterPro" id="IPR003329">
    <property type="entry name" value="Cytidylyl_trans"/>
</dbReference>
<comment type="caution">
    <text evidence="4">The sequence shown here is derived from an EMBL/GenBank/DDBJ whole genome shotgun (WGS) entry which is preliminary data.</text>
</comment>
<dbReference type="InterPro" id="IPR029044">
    <property type="entry name" value="Nucleotide-diphossugar_trans"/>
</dbReference>
<protein>
    <submittedName>
        <fullName evidence="4">3-deoxy-manno-octulosonate cytidylyltransferase</fullName>
    </submittedName>
</protein>
<dbReference type="GO" id="GO:0009103">
    <property type="term" value="P:lipopolysaccharide biosynthetic process"/>
    <property type="evidence" value="ECO:0007669"/>
    <property type="project" value="UniProtKB-KW"/>
</dbReference>
<name>A0A0K8MCK4_9PROT</name>
<dbReference type="CDD" id="cd02517">
    <property type="entry name" value="CMP-KDO-Synthetase"/>
    <property type="match status" value="1"/>
</dbReference>
<organism evidence="4 5">
    <name type="scientific">Caedimonas varicaedens</name>
    <dbReference type="NCBI Taxonomy" id="1629334"/>
    <lineage>
        <taxon>Bacteria</taxon>
        <taxon>Pseudomonadati</taxon>
        <taxon>Pseudomonadota</taxon>
        <taxon>Alphaproteobacteria</taxon>
        <taxon>Holosporales</taxon>
        <taxon>Caedimonadaceae</taxon>
        <taxon>Caedimonas</taxon>
    </lineage>
</organism>
<keyword evidence="3" id="KW-0448">Lipopolysaccharide biosynthesis</keyword>
<evidence type="ECO:0000313" key="5">
    <source>
        <dbReference type="Proteomes" id="UP000036771"/>
    </source>
</evidence>
<dbReference type="Gene3D" id="3.90.550.10">
    <property type="entry name" value="Spore Coat Polysaccharide Biosynthesis Protein SpsA, Chain A"/>
    <property type="match status" value="1"/>
</dbReference>
<sequence length="255" mass="27949">MNPIIIIPARMASTRLPGKPLANLAGKPMIVRVLERGLEADVGPVIVACDDLRVAEVVRDAGGKVCMTDSQLPSGSDRVYAALSSVDPEERYNIVINLQGDSPTTESALIRASLKGLKETDFDISTIAIKKENLEEIHNPNICKIALVGSENETVRRALYFSRSVIPAGGNVFYYHIGLYAYRRFALKKFVENPPSGLEIVERLEQLRALEIGLSIGVTLVNSVPQEVNTPEDLRVVGAYFESHSDVRQKTFSAL</sequence>
<accession>A0A0K8MCK4</accession>
<dbReference type="NCBIfam" id="NF003952">
    <property type="entry name" value="PRK05450.1-5"/>
    <property type="match status" value="1"/>
</dbReference>
<reference evidence="4 5" key="1">
    <citation type="submission" date="2015-03" db="EMBL/GenBank/DDBJ databases">
        <title>Caedibacter varicaedens, whole genome shotgun sequence.</title>
        <authorList>
            <person name="Suzuki H."/>
            <person name="Dapper A.L."/>
            <person name="Gibson A.K."/>
            <person name="Jackson C."/>
            <person name="Lee H."/>
            <person name="Pejaver V.R."/>
            <person name="Doak T."/>
            <person name="Lynch M."/>
        </authorList>
    </citation>
    <scope>NUCLEOTIDE SEQUENCE [LARGE SCALE GENOMIC DNA]</scope>
</reference>